<evidence type="ECO:0000313" key="3">
    <source>
        <dbReference type="EnsemblMetazoa" id="Aqu2.1.26062_001"/>
    </source>
</evidence>
<dbReference type="InterPro" id="IPR012337">
    <property type="entry name" value="RNaseH-like_sf"/>
</dbReference>
<dbReference type="SUPFAM" id="SSF53098">
    <property type="entry name" value="Ribonuclease H-like"/>
    <property type="match status" value="1"/>
</dbReference>
<evidence type="ECO:0000259" key="2">
    <source>
        <dbReference type="Pfam" id="PF05699"/>
    </source>
</evidence>
<accession>A0A1X7UE71</accession>
<dbReference type="OrthoDB" id="1607513at2759"/>
<proteinExistence type="predicted"/>
<dbReference type="OMA" id="TEVECRP"/>
<dbReference type="InterPro" id="IPR052035">
    <property type="entry name" value="ZnF_BED_domain_contain"/>
</dbReference>
<dbReference type="eggNOG" id="KOG1121">
    <property type="taxonomic scope" value="Eukaryota"/>
</dbReference>
<dbReference type="GO" id="GO:0046983">
    <property type="term" value="F:protein dimerization activity"/>
    <property type="evidence" value="ECO:0007669"/>
    <property type="project" value="InterPro"/>
</dbReference>
<dbReference type="AlphaFoldDB" id="A0A1X7UE71"/>
<dbReference type="EnsemblMetazoa" id="Aqu2.1.26062_001">
    <property type="protein sequence ID" value="Aqu2.1.26062_001"/>
    <property type="gene ID" value="Aqu2.1.26062"/>
</dbReference>
<feature type="domain" description="HAT C-terminal dimerisation" evidence="2">
    <location>
        <begin position="148"/>
        <end position="216"/>
    </location>
</feature>
<dbReference type="Pfam" id="PF05699">
    <property type="entry name" value="Dimer_Tnp_hAT"/>
    <property type="match status" value="1"/>
</dbReference>
<dbReference type="PANTHER" id="PTHR46481">
    <property type="entry name" value="ZINC FINGER BED DOMAIN-CONTAINING PROTEIN 4"/>
    <property type="match status" value="1"/>
</dbReference>
<dbReference type="InParanoid" id="A0A1X7UE71"/>
<feature type="region of interest" description="Disordered" evidence="1">
    <location>
        <begin position="101"/>
        <end position="122"/>
    </location>
</feature>
<dbReference type="PANTHER" id="PTHR46481:SF9">
    <property type="entry name" value="ZINC FINGER BED DOMAIN-CONTAINING PROTEIN 1-LIKE"/>
    <property type="match status" value="1"/>
</dbReference>
<sequence>MIGLILEQEKAVRQVLGFDRKTTHLIPNWQDLDVMESLDEVLSPLAEFTNILSSEKLINDLLDKATFIDPRFRLEYVPDNHVAKIKESILQEAVELTSSERSGVAPLLESPEQPEPSTKKRKLGQILKKKGVTSGDGPLSTRDKAEREIKQYLVCPKIDTEDDPLVWWLQYSSSYPLLSKVAKKYFSICATSKASERLFSISGHIVNSKRTCLKPEKYVIVILYWFVNDEVIHTTMNSDKLVEETEVECRPEKVPSSVLDENVTIIDKRYLMADFKIHHCNEI</sequence>
<evidence type="ECO:0000256" key="1">
    <source>
        <dbReference type="SAM" id="MobiDB-lite"/>
    </source>
</evidence>
<name>A0A1X7UE71_AMPQE</name>
<dbReference type="InterPro" id="IPR008906">
    <property type="entry name" value="HATC_C_dom"/>
</dbReference>
<protein>
    <recommendedName>
        <fullName evidence="2">HAT C-terminal dimerisation domain-containing protein</fullName>
    </recommendedName>
</protein>
<reference evidence="3" key="1">
    <citation type="submission" date="2017-05" db="UniProtKB">
        <authorList>
            <consortium name="EnsemblMetazoa"/>
        </authorList>
    </citation>
    <scope>IDENTIFICATION</scope>
</reference>
<organism evidence="3">
    <name type="scientific">Amphimedon queenslandica</name>
    <name type="common">Sponge</name>
    <dbReference type="NCBI Taxonomy" id="400682"/>
    <lineage>
        <taxon>Eukaryota</taxon>
        <taxon>Metazoa</taxon>
        <taxon>Porifera</taxon>
        <taxon>Demospongiae</taxon>
        <taxon>Heteroscleromorpha</taxon>
        <taxon>Haplosclerida</taxon>
        <taxon>Niphatidae</taxon>
        <taxon>Amphimedon</taxon>
    </lineage>
</organism>